<dbReference type="PANTHER" id="PTHR37535:SF3">
    <property type="entry name" value="FLUG DOMAIN-CONTAINING PROTEIN"/>
    <property type="match status" value="1"/>
</dbReference>
<dbReference type="EMBL" id="ACFW01000041">
    <property type="protein sequence ID" value="EER25574.1"/>
    <property type="molecule type" value="Genomic_DNA"/>
</dbReference>
<evidence type="ECO:0000313" key="3">
    <source>
        <dbReference type="Proteomes" id="UP000009084"/>
    </source>
</evidence>
<gene>
    <name evidence="2" type="ORF">CPC735_066740</name>
</gene>
<sequence>MPKKVSYEDLEERADANGYIPENPEISAEPEQRKLSESPEREYGKVWAVWKRCSEKHGDNILDEKTMRDFIVFLASSARGQKKNEPRPKASYIMERWKQFIAEWARRQKQKMPSRVTNSGTHLISNSHFKHLLEQLWGHDWHEYFALIYRVYHSAILKMSMYSSARQGEYVESNARGQSGRGMYVPDDLTFVVIRDRNGQAQMVVRPKRDAKNMNNEDKQPRHPMQENIGPNPLYLNPVLEPLVICLACGLFRDFKTADEIFALEPPPYEKAYELVLDCPTIDLYDSDSRGFSTFFEKIENGALTGQILTGNRAGSELRKLGFCTGYEKPPTVHALCREGLVQANAEGYSMEEKAQFAGHGLNPRIFFESYMSSTSSVQGVLNILKLDCEENLAEPFRGLTLRRHPKLWQALPAKLQEDLEDNAECAELNDQIIKLTEMIETASSDEQSQNLEVQQ</sequence>
<dbReference type="VEuPathDB" id="FungiDB:CPC735_066740"/>
<protein>
    <submittedName>
        <fullName evidence="2">Uncharacterized protein</fullName>
    </submittedName>
</protein>
<proteinExistence type="predicted"/>
<dbReference type="PANTHER" id="PTHR37535">
    <property type="entry name" value="FLUG DOMAIN PROTEIN"/>
    <property type="match status" value="1"/>
</dbReference>
<comment type="caution">
    <text evidence="2">The sequence shown here is derived from an EMBL/GenBank/DDBJ whole genome shotgun (WGS) entry which is preliminary data.</text>
</comment>
<dbReference type="AlphaFoldDB" id="C5PC97"/>
<dbReference type="KEGG" id="cpw:9693202"/>
<feature type="region of interest" description="Disordered" evidence="1">
    <location>
        <begin position="1"/>
        <end position="38"/>
    </location>
</feature>
<dbReference type="Proteomes" id="UP000009084">
    <property type="component" value="Unassembled WGS sequence"/>
</dbReference>
<accession>C5PC97</accession>
<evidence type="ECO:0000313" key="2">
    <source>
        <dbReference type="EMBL" id="EER25574.1"/>
    </source>
</evidence>
<organism evidence="2 3">
    <name type="scientific">Coccidioides posadasii (strain C735)</name>
    <name type="common">Valley fever fungus</name>
    <dbReference type="NCBI Taxonomy" id="222929"/>
    <lineage>
        <taxon>Eukaryota</taxon>
        <taxon>Fungi</taxon>
        <taxon>Dikarya</taxon>
        <taxon>Ascomycota</taxon>
        <taxon>Pezizomycotina</taxon>
        <taxon>Eurotiomycetes</taxon>
        <taxon>Eurotiomycetidae</taxon>
        <taxon>Onygenales</taxon>
        <taxon>Onygenaceae</taxon>
        <taxon>Coccidioides</taxon>
    </lineage>
</organism>
<name>C5PC97_COCP7</name>
<dbReference type="HOGENOM" id="CLU_003121_1_1_1"/>
<dbReference type="OrthoDB" id="4201960at2759"/>
<evidence type="ECO:0000256" key="1">
    <source>
        <dbReference type="SAM" id="MobiDB-lite"/>
    </source>
</evidence>
<reference evidence="2 3" key="1">
    <citation type="journal article" date="2009" name="Genome Res.">
        <title>Comparative genomic analyses of the human fungal pathogens Coccidioides and their relatives.</title>
        <authorList>
            <person name="Sharpton T.J."/>
            <person name="Stajich J.E."/>
            <person name="Rounsley S.D."/>
            <person name="Gardner M.J."/>
            <person name="Wortman J.R."/>
            <person name="Jordar V.S."/>
            <person name="Maiti R."/>
            <person name="Kodira C.D."/>
            <person name="Neafsey D.E."/>
            <person name="Zeng Q."/>
            <person name="Hung C.-Y."/>
            <person name="McMahan C."/>
            <person name="Muszewska A."/>
            <person name="Grynberg M."/>
            <person name="Mandel M.A."/>
            <person name="Kellner E.M."/>
            <person name="Barker B.M."/>
            <person name="Galgiani J.N."/>
            <person name="Orbach M.J."/>
            <person name="Kirkland T.N."/>
            <person name="Cole G.T."/>
            <person name="Henn M.R."/>
            <person name="Birren B.W."/>
            <person name="Taylor J.W."/>
        </authorList>
    </citation>
    <scope>NUCLEOTIDE SEQUENCE [LARGE SCALE GENOMIC DNA]</scope>
    <source>
        <strain evidence="3">C735</strain>
    </source>
</reference>